<sequence>MFTFLLFHSLFCSITGEYWSFGVKRLSGVAMAENQKQVQRLGKNEIHKVIDVWKENITSLRASVKNSHVYQKMCDQLKELGVVLTTEELRNRINNLTKKYRAEVNKMGTSGGSPSTWAFFNDLHQFLSGYKQNRVVELMEESLVNMPSDAEIECLDEDMELVHSSQMSSSKSTCSLSSEPSMEPSSSKRSRRSVMKTKNVNEKMLEIAERDSERFAEFMEASKEVDKEMLELMRENNRLVEKLVDKI</sequence>
<feature type="signal peptide" evidence="2">
    <location>
        <begin position="1"/>
        <end position="16"/>
    </location>
</feature>
<protein>
    <recommendedName>
        <fullName evidence="3">Myb/SANT-like DNA-binding domain-containing protein</fullName>
    </recommendedName>
</protein>
<organism evidence="4 5">
    <name type="scientific">Aedes albopictus</name>
    <name type="common">Asian tiger mosquito</name>
    <name type="synonym">Stegomyia albopicta</name>
    <dbReference type="NCBI Taxonomy" id="7160"/>
    <lineage>
        <taxon>Eukaryota</taxon>
        <taxon>Metazoa</taxon>
        <taxon>Ecdysozoa</taxon>
        <taxon>Arthropoda</taxon>
        <taxon>Hexapoda</taxon>
        <taxon>Insecta</taxon>
        <taxon>Pterygota</taxon>
        <taxon>Neoptera</taxon>
        <taxon>Endopterygota</taxon>
        <taxon>Diptera</taxon>
        <taxon>Nematocera</taxon>
        <taxon>Culicoidea</taxon>
        <taxon>Culicidae</taxon>
        <taxon>Culicinae</taxon>
        <taxon>Aedini</taxon>
        <taxon>Aedes</taxon>
        <taxon>Stegomyia</taxon>
    </lineage>
</organism>
<feature type="region of interest" description="Disordered" evidence="1">
    <location>
        <begin position="166"/>
        <end position="199"/>
    </location>
</feature>
<evidence type="ECO:0000256" key="1">
    <source>
        <dbReference type="SAM" id="MobiDB-lite"/>
    </source>
</evidence>
<dbReference type="Proteomes" id="UP000069940">
    <property type="component" value="Unassembled WGS sequence"/>
</dbReference>
<keyword evidence="2" id="KW-0732">Signal</keyword>
<dbReference type="InterPro" id="IPR044822">
    <property type="entry name" value="Myb_DNA-bind_4"/>
</dbReference>
<dbReference type="RefSeq" id="XP_029723193.2">
    <property type="nucleotide sequence ID" value="XM_029867333.2"/>
</dbReference>
<dbReference type="PANTHER" id="PTHR22666">
    <property type="entry name" value="MYB_SANT-LIKE DNA-BINDING DOMAIN-CONTAINING PROTEIN 1"/>
    <property type="match status" value="1"/>
</dbReference>
<dbReference type="Gene3D" id="1.10.10.60">
    <property type="entry name" value="Homeodomain-like"/>
    <property type="match status" value="1"/>
</dbReference>
<evidence type="ECO:0000256" key="2">
    <source>
        <dbReference type="SAM" id="SignalP"/>
    </source>
</evidence>
<keyword evidence="5" id="KW-1185">Reference proteome</keyword>
<dbReference type="PANTHER" id="PTHR22666:SF3">
    <property type="entry name" value="MYB_SANT-LIKE DNA-BINDING DOMAIN-CONTAINING PROTEIN 1"/>
    <property type="match status" value="1"/>
</dbReference>
<evidence type="ECO:0000313" key="4">
    <source>
        <dbReference type="EnsemblMetazoa" id="AALFPA23_013029.P18802"/>
    </source>
</evidence>
<accession>A0ABM1YXJ8</accession>
<proteinExistence type="predicted"/>
<dbReference type="InterPro" id="IPR026095">
    <property type="entry name" value="Myb/SANT-like_DNA-bd_dom_prot"/>
</dbReference>
<feature type="compositionally biased region" description="Low complexity" evidence="1">
    <location>
        <begin position="166"/>
        <end position="187"/>
    </location>
</feature>
<evidence type="ECO:0000313" key="5">
    <source>
        <dbReference type="Proteomes" id="UP000069940"/>
    </source>
</evidence>
<feature type="chain" id="PRO_5046219435" description="Myb/SANT-like DNA-binding domain-containing protein" evidence="2">
    <location>
        <begin position="17"/>
        <end position="247"/>
    </location>
</feature>
<dbReference type="EnsemblMetazoa" id="AALFPA23_013029.R18802">
    <property type="protein sequence ID" value="AALFPA23_013029.P18802"/>
    <property type="gene ID" value="AALFPA23_013029"/>
</dbReference>
<reference evidence="4" key="2">
    <citation type="submission" date="2025-05" db="UniProtKB">
        <authorList>
            <consortium name="EnsemblMetazoa"/>
        </authorList>
    </citation>
    <scope>IDENTIFICATION</scope>
    <source>
        <strain evidence="4">Foshan</strain>
    </source>
</reference>
<dbReference type="GeneID" id="109422957"/>
<dbReference type="Pfam" id="PF13837">
    <property type="entry name" value="Myb_DNA-bind_4"/>
    <property type="match status" value="1"/>
</dbReference>
<name>A0ABM1YXJ8_AEDAL</name>
<feature type="domain" description="Myb/SANT-like DNA-binding" evidence="3">
    <location>
        <begin position="43"/>
        <end position="125"/>
    </location>
</feature>
<reference evidence="5" key="1">
    <citation type="journal article" date="2015" name="Proc. Natl. Acad. Sci. U.S.A.">
        <title>Genome sequence of the Asian Tiger mosquito, Aedes albopictus, reveals insights into its biology, genetics, and evolution.</title>
        <authorList>
            <person name="Chen X.G."/>
            <person name="Jiang X."/>
            <person name="Gu J."/>
            <person name="Xu M."/>
            <person name="Wu Y."/>
            <person name="Deng Y."/>
            <person name="Zhang C."/>
            <person name="Bonizzoni M."/>
            <person name="Dermauw W."/>
            <person name="Vontas J."/>
            <person name="Armbruster P."/>
            <person name="Huang X."/>
            <person name="Yang Y."/>
            <person name="Zhang H."/>
            <person name="He W."/>
            <person name="Peng H."/>
            <person name="Liu Y."/>
            <person name="Wu K."/>
            <person name="Chen J."/>
            <person name="Lirakis M."/>
            <person name="Topalis P."/>
            <person name="Van Leeuwen T."/>
            <person name="Hall A.B."/>
            <person name="Jiang X."/>
            <person name="Thorpe C."/>
            <person name="Mueller R.L."/>
            <person name="Sun C."/>
            <person name="Waterhouse R.M."/>
            <person name="Yan G."/>
            <person name="Tu Z.J."/>
            <person name="Fang X."/>
            <person name="James A.A."/>
        </authorList>
    </citation>
    <scope>NUCLEOTIDE SEQUENCE [LARGE SCALE GENOMIC DNA]</scope>
    <source>
        <strain evidence="5">Foshan</strain>
    </source>
</reference>
<evidence type="ECO:0000259" key="3">
    <source>
        <dbReference type="Pfam" id="PF13837"/>
    </source>
</evidence>